<feature type="chain" id="PRO_5037120912" evidence="1">
    <location>
        <begin position="33"/>
        <end position="213"/>
    </location>
</feature>
<evidence type="ECO:0000256" key="1">
    <source>
        <dbReference type="SAM" id="SignalP"/>
    </source>
</evidence>
<protein>
    <submittedName>
        <fullName evidence="2">PEP-CTERM sorting domain-containing protein</fullName>
    </submittedName>
</protein>
<evidence type="ECO:0000313" key="3">
    <source>
        <dbReference type="Proteomes" id="UP000604083"/>
    </source>
</evidence>
<name>A0A934RRD8_9BACT</name>
<keyword evidence="3" id="KW-1185">Reference proteome</keyword>
<gene>
    <name evidence="2" type="ORF">JIN78_06200</name>
</gene>
<evidence type="ECO:0000313" key="2">
    <source>
        <dbReference type="EMBL" id="MBK1833649.1"/>
    </source>
</evidence>
<sequence length="213" mass="21870">MKQQFMKKGGFSSLRLFTAASLAMGAAVTSEAALVTIAGPSLVSNDTTTSSTGLDIDNDGNNEFIATFVGQGSLILFGEGDSAVVGALNGGSFEATAYGLNSNFTIGSGLTYGGVEPGFSNLAEEASTPTIGDWAGGNDAYFGLSFVVGGETYYGYARLNYIPDIGGGISSANFIELTYEDVAGDPAVHIPEPSAALLACSALFGLALRRRQR</sequence>
<comment type="caution">
    <text evidence="2">The sequence shown here is derived from an EMBL/GenBank/DDBJ whole genome shotgun (WGS) entry which is preliminary data.</text>
</comment>
<reference evidence="2" key="1">
    <citation type="submission" date="2021-01" db="EMBL/GenBank/DDBJ databases">
        <title>Modified the classification status of verrucomicrobia.</title>
        <authorList>
            <person name="Feng X."/>
        </authorList>
    </citation>
    <scope>NUCLEOTIDE SEQUENCE</scope>
    <source>
        <strain evidence="2">KCTC 12986</strain>
    </source>
</reference>
<organism evidence="2 3">
    <name type="scientific">Roseibacillus ishigakijimensis</name>
    <dbReference type="NCBI Taxonomy" id="454146"/>
    <lineage>
        <taxon>Bacteria</taxon>
        <taxon>Pseudomonadati</taxon>
        <taxon>Verrucomicrobiota</taxon>
        <taxon>Verrucomicrobiia</taxon>
        <taxon>Verrucomicrobiales</taxon>
        <taxon>Verrucomicrobiaceae</taxon>
        <taxon>Roseibacillus</taxon>
    </lineage>
</organism>
<proteinExistence type="predicted"/>
<accession>A0A934RRD8</accession>
<keyword evidence="1" id="KW-0732">Signal</keyword>
<dbReference type="AlphaFoldDB" id="A0A934RRD8"/>
<dbReference type="Proteomes" id="UP000604083">
    <property type="component" value="Unassembled WGS sequence"/>
</dbReference>
<dbReference type="EMBL" id="JAENIO010000011">
    <property type="protein sequence ID" value="MBK1833649.1"/>
    <property type="molecule type" value="Genomic_DNA"/>
</dbReference>
<dbReference type="RefSeq" id="WP_200391084.1">
    <property type="nucleotide sequence ID" value="NZ_JAENIO010000011.1"/>
</dbReference>
<feature type="signal peptide" evidence="1">
    <location>
        <begin position="1"/>
        <end position="32"/>
    </location>
</feature>